<dbReference type="GO" id="GO:0005789">
    <property type="term" value="C:endoplasmic reticulum membrane"/>
    <property type="evidence" value="ECO:0007669"/>
    <property type="project" value="UniProtKB-SubCell"/>
</dbReference>
<protein>
    <recommendedName>
        <fullName evidence="7">BZIP domain-containing protein</fullName>
    </recommendedName>
</protein>
<dbReference type="Gene3D" id="1.20.5.170">
    <property type="match status" value="1"/>
</dbReference>
<keyword evidence="9" id="KW-1185">Reference proteome</keyword>
<comment type="subcellular location">
    <subcellularLocation>
        <location evidence="1">Endoplasmic reticulum membrane</location>
        <topology evidence="1">Single-pass type II membrane protein</topology>
    </subcellularLocation>
</comment>
<keyword evidence="2" id="KW-0805">Transcription regulation</keyword>
<dbReference type="Proteomes" id="UP001175271">
    <property type="component" value="Unassembled WGS sequence"/>
</dbReference>
<dbReference type="CDD" id="cd14689">
    <property type="entry name" value="bZIP_CREB3"/>
    <property type="match status" value="1"/>
</dbReference>
<keyword evidence="6" id="KW-0175">Coiled coil</keyword>
<dbReference type="EMBL" id="JAUCMV010000001">
    <property type="protein sequence ID" value="KAK0425833.1"/>
    <property type="molecule type" value="Genomic_DNA"/>
</dbReference>
<accession>A0AA39IML2</accession>
<feature type="domain" description="BZIP" evidence="7">
    <location>
        <begin position="258"/>
        <end position="321"/>
    </location>
</feature>
<proteinExistence type="predicted"/>
<keyword evidence="5" id="KW-0539">Nucleus</keyword>
<dbReference type="Pfam" id="PF00170">
    <property type="entry name" value="bZIP_1"/>
    <property type="match status" value="1"/>
</dbReference>
<evidence type="ECO:0000259" key="7">
    <source>
        <dbReference type="PROSITE" id="PS50217"/>
    </source>
</evidence>
<evidence type="ECO:0000256" key="4">
    <source>
        <dbReference type="ARBA" id="ARBA00023163"/>
    </source>
</evidence>
<comment type="caution">
    <text evidence="8">The sequence shown here is derived from an EMBL/GenBank/DDBJ whole genome shotgun (WGS) entry which is preliminary data.</text>
</comment>
<name>A0AA39IML2_9BILA</name>
<dbReference type="InterPro" id="IPR046347">
    <property type="entry name" value="bZIP_sf"/>
</dbReference>
<gene>
    <name evidence="8" type="ORF">QR680_009416</name>
</gene>
<organism evidence="8 9">
    <name type="scientific">Steinernema hermaphroditum</name>
    <dbReference type="NCBI Taxonomy" id="289476"/>
    <lineage>
        <taxon>Eukaryota</taxon>
        <taxon>Metazoa</taxon>
        <taxon>Ecdysozoa</taxon>
        <taxon>Nematoda</taxon>
        <taxon>Chromadorea</taxon>
        <taxon>Rhabditida</taxon>
        <taxon>Tylenchina</taxon>
        <taxon>Panagrolaimomorpha</taxon>
        <taxon>Strongyloidoidea</taxon>
        <taxon>Steinernematidae</taxon>
        <taxon>Steinernema</taxon>
    </lineage>
</organism>
<dbReference type="InterPro" id="IPR004827">
    <property type="entry name" value="bZIP"/>
</dbReference>
<sequence length="533" mass="58566">MGGRLLDVPFSKRAPSHFSLIPTLAMEGLNGLMGHNDPSLLGGDDFPTPSMNPDDFSFDFEAPLEGTSSRTMIEDILMGDNDQNAFFSLEDDPYLKQEDWGTSYFGYNAAPESPASDSSDPSSISSFDSGISNGLSFDILQAATSEISSPEEIKYEPSTPPPMPRIIQTSSTGSQQNGRTITVSKKPHTTVNAVRFKPANGNLVRGSSSIVQSPQLSTGNNGRKYPQLVLTEEEKRLCKKEGICLPDHYPLTKAEERELKKIRRKIRNKRSAQTSRKRKQDYIDALEDRVSGCTQENQQLKKQVEELTRQNRTILAQLRKLQGSLALSTKRTTQNGTCMAAVLFAMCLLVSPNLMPMNHDGNMDADSAAAAQAGKQDIKSSPVNRNVNSRTLMDYVAPAQEFCEEIADDLNVGEVNYQMAPIVPMKKNRVAAPVVTHNQPHVRRFVQPAQPATRKSGGVVFSNNHTFTLNGYSPPSVASQIVLAPTGSIHKRYDGTAVKYVPARIVNNSTGRVFTVQASGVQPPLKRFRVEPY</sequence>
<evidence type="ECO:0000313" key="8">
    <source>
        <dbReference type="EMBL" id="KAK0425833.1"/>
    </source>
</evidence>
<keyword evidence="3" id="KW-0238">DNA-binding</keyword>
<evidence type="ECO:0000256" key="5">
    <source>
        <dbReference type="ARBA" id="ARBA00023242"/>
    </source>
</evidence>
<evidence type="ECO:0000256" key="1">
    <source>
        <dbReference type="ARBA" id="ARBA00004648"/>
    </source>
</evidence>
<evidence type="ECO:0000256" key="6">
    <source>
        <dbReference type="SAM" id="Coils"/>
    </source>
</evidence>
<dbReference type="SUPFAM" id="SSF57959">
    <property type="entry name" value="Leucine zipper domain"/>
    <property type="match status" value="1"/>
</dbReference>
<dbReference type="PANTHER" id="PTHR45996">
    <property type="entry name" value="AGAP001464-PB"/>
    <property type="match status" value="1"/>
</dbReference>
<evidence type="ECO:0000313" key="9">
    <source>
        <dbReference type="Proteomes" id="UP001175271"/>
    </source>
</evidence>
<evidence type="ECO:0000256" key="2">
    <source>
        <dbReference type="ARBA" id="ARBA00023015"/>
    </source>
</evidence>
<dbReference type="PANTHER" id="PTHR45996:SF3">
    <property type="entry name" value="CREB-H TRANSCRIPTION FACTOR HOMOLOG LET-607"/>
    <property type="match status" value="1"/>
</dbReference>
<dbReference type="GO" id="GO:0000978">
    <property type="term" value="F:RNA polymerase II cis-regulatory region sequence-specific DNA binding"/>
    <property type="evidence" value="ECO:0007669"/>
    <property type="project" value="TreeGrafter"/>
</dbReference>
<dbReference type="InterPro" id="IPR051381">
    <property type="entry name" value="CREB_ATF_subfamily"/>
</dbReference>
<dbReference type="AlphaFoldDB" id="A0AA39IML2"/>
<dbReference type="PROSITE" id="PS00036">
    <property type="entry name" value="BZIP_BASIC"/>
    <property type="match status" value="1"/>
</dbReference>
<dbReference type="SMART" id="SM00338">
    <property type="entry name" value="BRLZ"/>
    <property type="match status" value="1"/>
</dbReference>
<dbReference type="GO" id="GO:0000981">
    <property type="term" value="F:DNA-binding transcription factor activity, RNA polymerase II-specific"/>
    <property type="evidence" value="ECO:0007669"/>
    <property type="project" value="TreeGrafter"/>
</dbReference>
<evidence type="ECO:0000256" key="3">
    <source>
        <dbReference type="ARBA" id="ARBA00023125"/>
    </source>
</evidence>
<dbReference type="PROSITE" id="PS50217">
    <property type="entry name" value="BZIP"/>
    <property type="match status" value="1"/>
</dbReference>
<dbReference type="GO" id="GO:0005634">
    <property type="term" value="C:nucleus"/>
    <property type="evidence" value="ECO:0007669"/>
    <property type="project" value="TreeGrafter"/>
</dbReference>
<reference evidence="8" key="1">
    <citation type="submission" date="2023-06" db="EMBL/GenBank/DDBJ databases">
        <title>Genomic analysis of the entomopathogenic nematode Steinernema hermaphroditum.</title>
        <authorList>
            <person name="Schwarz E.M."/>
            <person name="Heppert J.K."/>
            <person name="Baniya A."/>
            <person name="Schwartz H.T."/>
            <person name="Tan C.-H."/>
            <person name="Antoshechkin I."/>
            <person name="Sternberg P.W."/>
            <person name="Goodrich-Blair H."/>
            <person name="Dillman A.R."/>
        </authorList>
    </citation>
    <scope>NUCLEOTIDE SEQUENCE</scope>
    <source>
        <strain evidence="8">PS9179</strain>
        <tissue evidence="8">Whole animal</tissue>
    </source>
</reference>
<keyword evidence="4" id="KW-0804">Transcription</keyword>
<feature type="coiled-coil region" evidence="6">
    <location>
        <begin position="252"/>
        <end position="324"/>
    </location>
</feature>